<keyword evidence="1" id="KW-1133">Transmembrane helix</keyword>
<feature type="transmembrane region" description="Helical" evidence="1">
    <location>
        <begin position="144"/>
        <end position="166"/>
    </location>
</feature>
<protein>
    <submittedName>
        <fullName evidence="2">Uncharacterized protein</fullName>
    </submittedName>
</protein>
<reference evidence="2" key="1">
    <citation type="submission" date="2018-05" db="EMBL/GenBank/DDBJ databases">
        <authorList>
            <person name="Lanie J.A."/>
            <person name="Ng W.-L."/>
            <person name="Kazmierczak K.M."/>
            <person name="Andrzejewski T.M."/>
            <person name="Davidsen T.M."/>
            <person name="Wayne K.J."/>
            <person name="Tettelin H."/>
            <person name="Glass J.I."/>
            <person name="Rusch D."/>
            <person name="Podicherti R."/>
            <person name="Tsui H.-C.T."/>
            <person name="Winkler M.E."/>
        </authorList>
    </citation>
    <scope>NUCLEOTIDE SEQUENCE</scope>
</reference>
<evidence type="ECO:0000313" key="2">
    <source>
        <dbReference type="EMBL" id="SUZ90763.1"/>
    </source>
</evidence>
<dbReference type="AlphaFoldDB" id="A0A381RPF4"/>
<sequence>MPIVSSLHDGVKRVLRAPVILAGSGLLAFALVLPLNLLYQPSGPDGSSNIPTGSTSSRVRECAGPAIGVDRSLGATMSGCVGLLTLVTVGPTGSNTQFLTGYLLVGIFVLWTFVSGGILDRYARDRPTRTAGFFSACGVYGTRLLRLACLATIAYGLLFGLIQRWLFDNLYPLVVSDTTVTSWASSAEAVLYCVFGFLVITTSLIFDYARVRAVVEDRHSMAGSLIAGWRFVRRRPGACAGLFAANTIILLVVTWADSIIPRGEPTAGVVLLSLGYLVTRLAGRLLFYSTEISYFQSQLAHAGYVARPAPVWPESPSAEALGRLR</sequence>
<gene>
    <name evidence="2" type="ORF">METZ01_LOCUS43617</name>
</gene>
<evidence type="ECO:0000256" key="1">
    <source>
        <dbReference type="SAM" id="Phobius"/>
    </source>
</evidence>
<accession>A0A381RPF4</accession>
<name>A0A381RPF4_9ZZZZ</name>
<feature type="transmembrane region" description="Helical" evidence="1">
    <location>
        <begin position="238"/>
        <end position="256"/>
    </location>
</feature>
<feature type="transmembrane region" description="Helical" evidence="1">
    <location>
        <begin position="20"/>
        <end position="39"/>
    </location>
</feature>
<proteinExistence type="predicted"/>
<feature type="transmembrane region" description="Helical" evidence="1">
    <location>
        <begin position="189"/>
        <end position="209"/>
    </location>
</feature>
<organism evidence="2">
    <name type="scientific">marine metagenome</name>
    <dbReference type="NCBI Taxonomy" id="408172"/>
    <lineage>
        <taxon>unclassified sequences</taxon>
        <taxon>metagenomes</taxon>
        <taxon>ecological metagenomes</taxon>
    </lineage>
</organism>
<feature type="transmembrane region" description="Helical" evidence="1">
    <location>
        <begin position="101"/>
        <end position="123"/>
    </location>
</feature>
<dbReference type="EMBL" id="UINC01001921">
    <property type="protein sequence ID" value="SUZ90763.1"/>
    <property type="molecule type" value="Genomic_DNA"/>
</dbReference>
<feature type="transmembrane region" description="Helical" evidence="1">
    <location>
        <begin position="268"/>
        <end position="287"/>
    </location>
</feature>
<keyword evidence="1" id="KW-0472">Membrane</keyword>
<keyword evidence="1" id="KW-0812">Transmembrane</keyword>